<comment type="caution">
    <text evidence="1">The sequence shown here is derived from an EMBL/GenBank/DDBJ whole genome shotgun (WGS) entry which is preliminary data.</text>
</comment>
<dbReference type="AlphaFoldDB" id="A0A9N8ETV9"/>
<protein>
    <submittedName>
        <fullName evidence="1">Uncharacterized protein</fullName>
    </submittedName>
</protein>
<organism evidence="1 2">
    <name type="scientific">Seminavis robusta</name>
    <dbReference type="NCBI Taxonomy" id="568900"/>
    <lineage>
        <taxon>Eukaryota</taxon>
        <taxon>Sar</taxon>
        <taxon>Stramenopiles</taxon>
        <taxon>Ochrophyta</taxon>
        <taxon>Bacillariophyta</taxon>
        <taxon>Bacillariophyceae</taxon>
        <taxon>Bacillariophycidae</taxon>
        <taxon>Naviculales</taxon>
        <taxon>Naviculaceae</taxon>
        <taxon>Seminavis</taxon>
    </lineage>
</organism>
<proteinExistence type="predicted"/>
<evidence type="ECO:0000313" key="2">
    <source>
        <dbReference type="Proteomes" id="UP001153069"/>
    </source>
</evidence>
<accession>A0A9N8ETV9</accession>
<reference evidence="1" key="1">
    <citation type="submission" date="2020-06" db="EMBL/GenBank/DDBJ databases">
        <authorList>
            <consortium name="Plant Systems Biology data submission"/>
        </authorList>
    </citation>
    <scope>NUCLEOTIDE SEQUENCE</scope>
    <source>
        <strain evidence="1">D6</strain>
    </source>
</reference>
<name>A0A9N8ETV9_9STRA</name>
<dbReference type="EMBL" id="CAICTM010001859">
    <property type="protein sequence ID" value="CAB9526638.1"/>
    <property type="molecule type" value="Genomic_DNA"/>
</dbReference>
<gene>
    <name evidence="1" type="ORF">SEMRO_1861_G302200.1</name>
</gene>
<sequence length="92" mass="10523">MTIWTVKAIAITGSALAKIVRRLKSPPRTLPVPYSHRRPIDILSLFSPIMHPTTNRTPSFFDFLRNARQFTVYQTTPRATCGEVSSCHFKYN</sequence>
<keyword evidence="2" id="KW-1185">Reference proteome</keyword>
<evidence type="ECO:0000313" key="1">
    <source>
        <dbReference type="EMBL" id="CAB9526638.1"/>
    </source>
</evidence>
<dbReference type="Proteomes" id="UP001153069">
    <property type="component" value="Unassembled WGS sequence"/>
</dbReference>